<keyword evidence="2" id="KW-0472">Membrane</keyword>
<keyword evidence="4" id="KW-1185">Reference proteome</keyword>
<name>A0A3D9HYH2_9BACL</name>
<dbReference type="Pfam" id="PF13131">
    <property type="entry name" value="DUF3951"/>
    <property type="match status" value="1"/>
</dbReference>
<feature type="transmembrane region" description="Helical" evidence="2">
    <location>
        <begin position="6"/>
        <end position="27"/>
    </location>
</feature>
<reference evidence="3 4" key="1">
    <citation type="submission" date="2018-07" db="EMBL/GenBank/DDBJ databases">
        <title>Genomic Encyclopedia of Type Strains, Phase III (KMG-III): the genomes of soil and plant-associated and newly described type strains.</title>
        <authorList>
            <person name="Whitman W."/>
        </authorList>
    </citation>
    <scope>NUCLEOTIDE SEQUENCE [LARGE SCALE GENOMIC DNA]</scope>
    <source>
        <strain evidence="3 4">CECT 7287</strain>
    </source>
</reference>
<evidence type="ECO:0000256" key="2">
    <source>
        <dbReference type="SAM" id="Phobius"/>
    </source>
</evidence>
<proteinExistence type="predicted"/>
<feature type="compositionally biased region" description="Acidic residues" evidence="1">
    <location>
        <begin position="56"/>
        <end position="66"/>
    </location>
</feature>
<protein>
    <submittedName>
        <fullName evidence="3">Uncharacterized protein DUF3951</fullName>
    </submittedName>
</protein>
<organism evidence="3 4">
    <name type="scientific">Cohnella phaseoli</name>
    <dbReference type="NCBI Taxonomy" id="456490"/>
    <lineage>
        <taxon>Bacteria</taxon>
        <taxon>Bacillati</taxon>
        <taxon>Bacillota</taxon>
        <taxon>Bacilli</taxon>
        <taxon>Bacillales</taxon>
        <taxon>Paenibacillaceae</taxon>
        <taxon>Cohnella</taxon>
    </lineage>
</organism>
<dbReference type="EMBL" id="QRDZ01000048">
    <property type="protein sequence ID" value="RED54562.1"/>
    <property type="molecule type" value="Genomic_DNA"/>
</dbReference>
<dbReference type="AlphaFoldDB" id="A0A3D9HYH2"/>
<evidence type="ECO:0000313" key="3">
    <source>
        <dbReference type="EMBL" id="RED54562.1"/>
    </source>
</evidence>
<keyword evidence="2" id="KW-0812">Transmembrane</keyword>
<feature type="region of interest" description="Disordered" evidence="1">
    <location>
        <begin position="51"/>
        <end position="76"/>
    </location>
</feature>
<comment type="caution">
    <text evidence="3">The sequence shown here is derived from an EMBL/GenBank/DDBJ whole genome shotgun (WGS) entry which is preliminary data.</text>
</comment>
<gene>
    <name evidence="3" type="ORF">DFP98_14833</name>
</gene>
<evidence type="ECO:0000313" key="4">
    <source>
        <dbReference type="Proteomes" id="UP000256977"/>
    </source>
</evidence>
<evidence type="ECO:0000256" key="1">
    <source>
        <dbReference type="SAM" id="MobiDB-lite"/>
    </source>
</evidence>
<dbReference type="Proteomes" id="UP000256977">
    <property type="component" value="Unassembled WGS sequence"/>
</dbReference>
<sequence>MNYGVYGIFIFYVLIFVVLGIIAVKIVRKRELPTSHYTPFDYITAHTTAEFHEEKEEHEDEDDQGDDKDKFRYKLK</sequence>
<feature type="compositionally biased region" description="Basic and acidic residues" evidence="1">
    <location>
        <begin position="67"/>
        <end position="76"/>
    </location>
</feature>
<dbReference type="RefSeq" id="WP_116065462.1">
    <property type="nucleotide sequence ID" value="NZ_QRDZ01000048.1"/>
</dbReference>
<dbReference type="InterPro" id="IPR025028">
    <property type="entry name" value="DUF3951"/>
</dbReference>
<keyword evidence="2" id="KW-1133">Transmembrane helix</keyword>
<accession>A0A3D9HYH2</accession>
<dbReference type="OrthoDB" id="2476430at2"/>